<feature type="transmembrane region" description="Helical" evidence="1">
    <location>
        <begin position="52"/>
        <end position="71"/>
    </location>
</feature>
<dbReference type="EMBL" id="JAQFWQ010000020">
    <property type="protein sequence ID" value="MDA2810862.1"/>
    <property type="molecule type" value="Genomic_DNA"/>
</dbReference>
<name>A0ABT4U1Q8_9ACTN</name>
<keyword evidence="1" id="KW-0812">Transmembrane</keyword>
<dbReference type="Proteomes" id="UP001527866">
    <property type="component" value="Unassembled WGS sequence"/>
</dbReference>
<accession>A0ABT4U1Q8</accession>
<proteinExistence type="predicted"/>
<reference evidence="2 3" key="1">
    <citation type="submission" date="2023-01" db="EMBL/GenBank/DDBJ databases">
        <title>Draft genome sequence of Nocardiopsis sp. RSe5-2 isolated from halophytes.</title>
        <authorList>
            <person name="Duangmal K."/>
            <person name="Chantavorakit T."/>
        </authorList>
    </citation>
    <scope>NUCLEOTIDE SEQUENCE [LARGE SCALE GENOMIC DNA]</scope>
    <source>
        <strain evidence="2 3">RSe5-2</strain>
    </source>
</reference>
<evidence type="ECO:0000313" key="3">
    <source>
        <dbReference type="Proteomes" id="UP001527866"/>
    </source>
</evidence>
<organism evidence="2 3">
    <name type="scientific">Nocardiopsis endophytica</name>
    <dbReference type="NCBI Taxonomy" id="3018445"/>
    <lineage>
        <taxon>Bacteria</taxon>
        <taxon>Bacillati</taxon>
        <taxon>Actinomycetota</taxon>
        <taxon>Actinomycetes</taxon>
        <taxon>Streptosporangiales</taxon>
        <taxon>Nocardiopsidaceae</taxon>
        <taxon>Nocardiopsis</taxon>
    </lineage>
</organism>
<comment type="caution">
    <text evidence="2">The sequence shown here is derived from an EMBL/GenBank/DDBJ whole genome shotgun (WGS) entry which is preliminary data.</text>
</comment>
<feature type="transmembrane region" description="Helical" evidence="1">
    <location>
        <begin position="108"/>
        <end position="127"/>
    </location>
</feature>
<protein>
    <submittedName>
        <fullName evidence="2">Uncharacterized protein</fullName>
    </submittedName>
</protein>
<evidence type="ECO:0000313" key="2">
    <source>
        <dbReference type="EMBL" id="MDA2810862.1"/>
    </source>
</evidence>
<feature type="transmembrane region" description="Helical" evidence="1">
    <location>
        <begin position="20"/>
        <end position="40"/>
    </location>
</feature>
<feature type="transmembrane region" description="Helical" evidence="1">
    <location>
        <begin position="80"/>
        <end position="102"/>
    </location>
</feature>
<keyword evidence="1" id="KW-0472">Membrane</keyword>
<keyword evidence="3" id="KW-1185">Reference proteome</keyword>
<sequence length="339" mass="36024">MPDSHGAPAQGPVKEAAVTAFLYTPAAAVATVLGTAGVFVLTPSYDPTIDSLAMRAVVPAIAVALAAGAHLQRRRVEHPYAVGGLVGLVSACAAPFGIEYVLDPPVPLWAPAVVLAPALAVFVAMVLGAGVRDMDHRRYAAWAAAVAMVFVARGGMHHVEAQDEQEEAAAGLAGYPSVAVLEARGWRFTHAYGKNGFTELVYRDWFGRTVLLGTTPPDPDPEASGITADGLLSCGPGERATTVRVEECVLREGVIITRMRAAHLDSEEADHRLQWPRGWREARVEFPGGRAARLRTDSWGVDLVDLSRSIGERGIDGPGELIGEASCLLNCQNWRDYSG</sequence>
<keyword evidence="1" id="KW-1133">Transmembrane helix</keyword>
<evidence type="ECO:0000256" key="1">
    <source>
        <dbReference type="SAM" id="Phobius"/>
    </source>
</evidence>
<dbReference type="RefSeq" id="WP_270685226.1">
    <property type="nucleotide sequence ID" value="NZ_JAQFWQ010000020.1"/>
</dbReference>
<gene>
    <name evidence="2" type="ORF">O4J56_09470</name>
</gene>